<evidence type="ECO:0000256" key="6">
    <source>
        <dbReference type="SAM" id="MobiDB-lite"/>
    </source>
</evidence>
<dbReference type="GO" id="GO:0140566">
    <property type="term" value="F:histone reader activity"/>
    <property type="evidence" value="ECO:0007669"/>
    <property type="project" value="InterPro"/>
</dbReference>
<dbReference type="Pfam" id="PF23121">
    <property type="entry name" value="SPOC_AIPP2"/>
    <property type="match status" value="1"/>
</dbReference>
<evidence type="ECO:0000313" key="9">
    <source>
        <dbReference type="Proteomes" id="UP000326396"/>
    </source>
</evidence>
<keyword evidence="9" id="KW-1185">Reference proteome</keyword>
<feature type="compositionally biased region" description="Basic and acidic residues" evidence="6">
    <location>
        <begin position="126"/>
        <end position="137"/>
    </location>
</feature>
<dbReference type="Proteomes" id="UP000326396">
    <property type="component" value="Linkage Group LG2"/>
</dbReference>
<keyword evidence="1" id="KW-0479">Metal-binding</keyword>
<keyword evidence="3" id="KW-0862">Zinc</keyword>
<feature type="compositionally biased region" description="Polar residues" evidence="6">
    <location>
        <begin position="437"/>
        <end position="451"/>
    </location>
</feature>
<proteinExistence type="predicted"/>
<feature type="compositionally biased region" description="Polar residues" evidence="6">
    <location>
        <begin position="652"/>
        <end position="674"/>
    </location>
</feature>
<protein>
    <recommendedName>
        <fullName evidence="7">AIPP2-like SPOC-like domain-containing protein</fullName>
    </recommendedName>
</protein>
<feature type="compositionally biased region" description="Polar residues" evidence="6">
    <location>
        <begin position="484"/>
        <end position="496"/>
    </location>
</feature>
<feature type="region of interest" description="Disordered" evidence="6">
    <location>
        <begin position="83"/>
        <end position="193"/>
    </location>
</feature>
<evidence type="ECO:0000256" key="4">
    <source>
        <dbReference type="ARBA" id="ARBA00023015"/>
    </source>
</evidence>
<feature type="region of interest" description="Disordered" evidence="6">
    <location>
        <begin position="620"/>
        <end position="691"/>
    </location>
</feature>
<keyword evidence="4" id="KW-0805">Transcription regulation</keyword>
<gene>
    <name evidence="8" type="ORF">E3N88_21740</name>
</gene>
<feature type="compositionally biased region" description="Basic and acidic residues" evidence="6">
    <location>
        <begin position="162"/>
        <end position="179"/>
    </location>
</feature>
<dbReference type="AlphaFoldDB" id="A0A5N6N9D4"/>
<dbReference type="SUPFAM" id="SSF57903">
    <property type="entry name" value="FYVE/PHD zinc finger"/>
    <property type="match status" value="1"/>
</dbReference>
<dbReference type="EMBL" id="SZYD01000012">
    <property type="protein sequence ID" value="KAD4584139.1"/>
    <property type="molecule type" value="Genomic_DNA"/>
</dbReference>
<feature type="compositionally biased region" description="Basic and acidic residues" evidence="6">
    <location>
        <begin position="377"/>
        <end position="393"/>
    </location>
</feature>
<evidence type="ECO:0000256" key="1">
    <source>
        <dbReference type="ARBA" id="ARBA00022723"/>
    </source>
</evidence>
<feature type="compositionally biased region" description="Basic and acidic residues" evidence="6">
    <location>
        <begin position="19"/>
        <end position="45"/>
    </location>
</feature>
<dbReference type="InterPro" id="IPR011011">
    <property type="entry name" value="Znf_FYVE_PHD"/>
</dbReference>
<dbReference type="InterPro" id="IPR049914">
    <property type="entry name" value="PHD1-3/5-6"/>
</dbReference>
<dbReference type="GO" id="GO:0034244">
    <property type="term" value="P:negative regulation of transcription elongation by RNA polymerase II"/>
    <property type="evidence" value="ECO:0007669"/>
    <property type="project" value="InterPro"/>
</dbReference>
<feature type="region of interest" description="Disordered" evidence="6">
    <location>
        <begin position="374"/>
        <end position="414"/>
    </location>
</feature>
<feature type="compositionally biased region" description="Polar residues" evidence="6">
    <location>
        <begin position="503"/>
        <end position="543"/>
    </location>
</feature>
<evidence type="ECO:0000259" key="7">
    <source>
        <dbReference type="Pfam" id="PF23121"/>
    </source>
</evidence>
<evidence type="ECO:0000256" key="2">
    <source>
        <dbReference type="ARBA" id="ARBA00022771"/>
    </source>
</evidence>
<feature type="compositionally biased region" description="Low complexity" evidence="6">
    <location>
        <begin position="85"/>
        <end position="101"/>
    </location>
</feature>
<feature type="compositionally biased region" description="Polar residues" evidence="6">
    <location>
        <begin position="256"/>
        <end position="265"/>
    </location>
</feature>
<feature type="region of interest" description="Disordered" evidence="6">
    <location>
        <begin position="13"/>
        <end position="45"/>
    </location>
</feature>
<sequence length="1102" mass="121528">MFLGNKVEKIKGKQQRLGLGRDSRDNKTLGIRHRQDHDRKLDQETDCGGRDRVSLNQNYGGYWWNNFDLRTVGMNKACDYKQQKTSETSNLESTNSSSNTLPQNAEHKVKMKAGDISKLMSGDADNDNRSRNIEEKTSIGSDEYENNKVSAGNQKEIVTRCQKKEVEPNSDSDNLHQEEMSLQSHPTDSSDESDVVEHDVKVCDICGDAGREDLLAICCRCPDGAEHTYCMKVMIDKVPEGDWLCEECKSEEVKNTNRQKNSTETFAEKDHSSDSAPVKVSGKRRAEELESSPSKKLALQITGSTKDVDRGKVKPSHHFSSDSHVGNEPAERSRSPPTRPRLQSLKGAFSKSSSFSFSNTKSKTKLVDEIVLQRQKSTKERSSRDTIAAKEMSKSMSFRSSNLGRFGPTGSKVKMLSSNSVQDLKSLITKKERSFERTSSVKLNTSNSAASTPKGDKLLSSRGETNSVSPSSNSEAKPSKMDSKVTSGLKSNNRLVNTGAEASVSQGQIDKQLPSSPTKVGIASSSGINNSVEHTSIDNSSKVTSKELTNLADGIKENMTVLNPDPSGVPCQNNKLTGHSAQGSIGCNASAMKISKDGKNRDNKLKDAIEAALLKKPGIYRKNKSSDQPDELSVPTMNNGVATNERAPISRNAVSLTNAEMSSTDWHGQISRTSSVDHSKQSNGSSYKPSMILPAEGKHLTTGLPSHDDMALSFLLKNQAIPEHECIWQGSFEINRSGKTAEFWDGLQAHLSTCASPKVFEAVNNFPHKIILNGVSRISAWPTQFENSGVKENNIAIYFFAKDHESYEKSYLVLLDDMIKSDLALIGSVNGVELLIFPSNQLPEKSNRWNMFFFLWGVFRGKKKKNSSHQIPNNPEKISVPQPVSTISTNKVSLVEDASLIDKDKHAESESQVYSKMQNESTPNSKLQDPVLEKTIDSGNVVPASSKETISENHMQNEPKKRPFIDLSEDVDFEDESQINTWRDVSGRMVEGPGNFSKKQKSDLYGQNSNLAIEKTDAGNSNGERYFFPVERGKTEPKPVFTLDLNEDITCLVGENDNMMMTKKDDDDVASLSLSLAFAPPDKDAEDNRGTVSIAFELTKSK</sequence>
<name>A0A5N6N9D4_9ASTR</name>
<feature type="region of interest" description="Disordered" evidence="6">
    <location>
        <begin position="254"/>
        <end position="357"/>
    </location>
</feature>
<dbReference type="GO" id="GO:0008270">
    <property type="term" value="F:zinc ion binding"/>
    <property type="evidence" value="ECO:0007669"/>
    <property type="project" value="UniProtKB-KW"/>
</dbReference>
<dbReference type="PANTHER" id="PTHR33304:SF9">
    <property type="entry name" value="RING_FYVE_PHD ZINC FINGER SUPERFAMILY PROTEIN"/>
    <property type="match status" value="1"/>
</dbReference>
<dbReference type="Gene3D" id="3.30.40.10">
    <property type="entry name" value="Zinc/RING finger domain, C3HC4 (zinc finger)"/>
    <property type="match status" value="1"/>
</dbReference>
<keyword evidence="5" id="KW-0804">Transcription</keyword>
<feature type="compositionally biased region" description="Polar residues" evidence="6">
    <location>
        <begin position="910"/>
        <end position="927"/>
    </location>
</feature>
<organism evidence="8 9">
    <name type="scientific">Mikania micrantha</name>
    <name type="common">bitter vine</name>
    <dbReference type="NCBI Taxonomy" id="192012"/>
    <lineage>
        <taxon>Eukaryota</taxon>
        <taxon>Viridiplantae</taxon>
        <taxon>Streptophyta</taxon>
        <taxon>Embryophyta</taxon>
        <taxon>Tracheophyta</taxon>
        <taxon>Spermatophyta</taxon>
        <taxon>Magnoliopsida</taxon>
        <taxon>eudicotyledons</taxon>
        <taxon>Gunneridae</taxon>
        <taxon>Pentapetalae</taxon>
        <taxon>asterids</taxon>
        <taxon>campanulids</taxon>
        <taxon>Asterales</taxon>
        <taxon>Asteraceae</taxon>
        <taxon>Asteroideae</taxon>
        <taxon>Heliantheae alliance</taxon>
        <taxon>Eupatorieae</taxon>
        <taxon>Mikania</taxon>
    </lineage>
</organism>
<keyword evidence="2" id="KW-0863">Zinc-finger</keyword>
<dbReference type="PANTHER" id="PTHR33304">
    <property type="match status" value="1"/>
</dbReference>
<evidence type="ECO:0000256" key="3">
    <source>
        <dbReference type="ARBA" id="ARBA00022833"/>
    </source>
</evidence>
<dbReference type="OrthoDB" id="787137at2759"/>
<evidence type="ECO:0000256" key="5">
    <source>
        <dbReference type="ARBA" id="ARBA00023163"/>
    </source>
</evidence>
<dbReference type="InterPro" id="IPR013083">
    <property type="entry name" value="Znf_RING/FYVE/PHD"/>
</dbReference>
<reference evidence="8 9" key="1">
    <citation type="submission" date="2019-05" db="EMBL/GenBank/DDBJ databases">
        <title>Mikania micrantha, genome provides insights into the molecular mechanism of rapid growth.</title>
        <authorList>
            <person name="Liu B."/>
        </authorList>
    </citation>
    <scope>NUCLEOTIDE SEQUENCE [LARGE SCALE GENOMIC DNA]</scope>
    <source>
        <strain evidence="8">NLD-2019</strain>
        <tissue evidence="8">Leaf</tissue>
    </source>
</reference>
<dbReference type="InterPro" id="IPR056280">
    <property type="entry name" value="AIPP2-like_SPOC"/>
</dbReference>
<feature type="compositionally biased region" description="Basic and acidic residues" evidence="6">
    <location>
        <begin position="105"/>
        <end position="115"/>
    </location>
</feature>
<evidence type="ECO:0000313" key="8">
    <source>
        <dbReference type="EMBL" id="KAD4584139.1"/>
    </source>
</evidence>
<feature type="compositionally biased region" description="Polar residues" evidence="6">
    <location>
        <begin position="394"/>
        <end position="403"/>
    </location>
</feature>
<feature type="domain" description="AIPP2-like SPOC-like" evidence="7">
    <location>
        <begin position="728"/>
        <end position="859"/>
    </location>
</feature>
<feature type="region of interest" description="Disordered" evidence="6">
    <location>
        <begin position="433"/>
        <end position="543"/>
    </location>
</feature>
<feature type="compositionally biased region" description="Polar residues" evidence="6">
    <location>
        <begin position="462"/>
        <end position="476"/>
    </location>
</feature>
<comment type="caution">
    <text evidence="8">The sequence shown here is derived from an EMBL/GenBank/DDBJ whole genome shotgun (WGS) entry which is preliminary data.</text>
</comment>
<accession>A0A5N6N9D4</accession>
<feature type="region of interest" description="Disordered" evidence="6">
    <location>
        <begin position="905"/>
        <end position="927"/>
    </location>
</feature>